<evidence type="ECO:0000313" key="3">
    <source>
        <dbReference type="Proteomes" id="UP000034562"/>
    </source>
</evidence>
<proteinExistence type="predicted"/>
<protein>
    <submittedName>
        <fullName evidence="2">Uncharacterized protein</fullName>
    </submittedName>
</protein>
<feature type="region of interest" description="Disordered" evidence="1">
    <location>
        <begin position="74"/>
        <end position="106"/>
    </location>
</feature>
<accession>A0A0G0T5Z7</accession>
<dbReference type="Proteomes" id="UP000034562">
    <property type="component" value="Unassembled WGS sequence"/>
</dbReference>
<sequence>MDMVATEHDITLTEAEKSFEMDLRELSPDVRSRYDCLYLDVRLKQAKKNYGKPAGHMSLEKRQELILIAKTTESDEEAKRALDMQESWDRATSREGRPPIAGARED</sequence>
<evidence type="ECO:0000313" key="2">
    <source>
        <dbReference type="EMBL" id="KKR70106.1"/>
    </source>
</evidence>
<name>A0A0G0T5Z7_9BACT</name>
<dbReference type="STRING" id="1618563.UU12_C0029G0012"/>
<comment type="caution">
    <text evidence="2">The sequence shown here is derived from an EMBL/GenBank/DDBJ whole genome shotgun (WGS) entry which is preliminary data.</text>
</comment>
<gene>
    <name evidence="2" type="ORF">UU12_C0029G0012</name>
</gene>
<feature type="compositionally biased region" description="Basic and acidic residues" evidence="1">
    <location>
        <begin position="77"/>
        <end position="106"/>
    </location>
</feature>
<dbReference type="AlphaFoldDB" id="A0A0G0T5Z7"/>
<dbReference type="EMBL" id="LBZK01000029">
    <property type="protein sequence ID" value="KKR70106.1"/>
    <property type="molecule type" value="Genomic_DNA"/>
</dbReference>
<reference evidence="2 3" key="1">
    <citation type="journal article" date="2015" name="Nature">
        <title>rRNA introns, odd ribosomes, and small enigmatic genomes across a large radiation of phyla.</title>
        <authorList>
            <person name="Brown C.T."/>
            <person name="Hug L.A."/>
            <person name="Thomas B.C."/>
            <person name="Sharon I."/>
            <person name="Castelle C.J."/>
            <person name="Singh A."/>
            <person name="Wilkins M.J."/>
            <person name="Williams K.H."/>
            <person name="Banfield J.F."/>
        </authorList>
    </citation>
    <scope>NUCLEOTIDE SEQUENCE [LARGE SCALE GENOMIC DNA]</scope>
</reference>
<organism evidence="2 3">
    <name type="scientific">Candidatus Woesebacteria bacterium GW2011_GWA2_40_7b</name>
    <dbReference type="NCBI Taxonomy" id="1618563"/>
    <lineage>
        <taxon>Bacteria</taxon>
        <taxon>Candidatus Woeseibacteriota</taxon>
    </lineage>
</organism>
<evidence type="ECO:0000256" key="1">
    <source>
        <dbReference type="SAM" id="MobiDB-lite"/>
    </source>
</evidence>